<reference evidence="3 4" key="1">
    <citation type="journal article" date="2016" name="Mol. Biol. Evol.">
        <title>Comparative Genomics of Early-Diverging Mushroom-Forming Fungi Provides Insights into the Origins of Lignocellulose Decay Capabilities.</title>
        <authorList>
            <person name="Nagy L.G."/>
            <person name="Riley R."/>
            <person name="Tritt A."/>
            <person name="Adam C."/>
            <person name="Daum C."/>
            <person name="Floudas D."/>
            <person name="Sun H."/>
            <person name="Yadav J.S."/>
            <person name="Pangilinan J."/>
            <person name="Larsson K.H."/>
            <person name="Matsuura K."/>
            <person name="Barry K."/>
            <person name="Labutti K."/>
            <person name="Kuo R."/>
            <person name="Ohm R.A."/>
            <person name="Bhattacharya S.S."/>
            <person name="Shirouzu T."/>
            <person name="Yoshinaga Y."/>
            <person name="Martin F.M."/>
            <person name="Grigoriev I.V."/>
            <person name="Hibbett D.S."/>
        </authorList>
    </citation>
    <scope>NUCLEOTIDE SEQUENCE [LARGE SCALE GENOMIC DNA]</scope>
    <source>
        <strain evidence="3 4">HHB10207 ss-3</strain>
    </source>
</reference>
<evidence type="ECO:0000256" key="1">
    <source>
        <dbReference type="SAM" id="Phobius"/>
    </source>
</evidence>
<name>A0A166BI54_9AGAM</name>
<keyword evidence="1" id="KW-0472">Membrane</keyword>
<feature type="signal peptide" evidence="2">
    <location>
        <begin position="1"/>
        <end position="22"/>
    </location>
</feature>
<keyword evidence="1" id="KW-0812">Transmembrane</keyword>
<proteinExistence type="predicted"/>
<keyword evidence="1" id="KW-1133">Transmembrane helix</keyword>
<organism evidence="3 4">
    <name type="scientific">Sistotremastrum suecicum HHB10207 ss-3</name>
    <dbReference type="NCBI Taxonomy" id="1314776"/>
    <lineage>
        <taxon>Eukaryota</taxon>
        <taxon>Fungi</taxon>
        <taxon>Dikarya</taxon>
        <taxon>Basidiomycota</taxon>
        <taxon>Agaricomycotina</taxon>
        <taxon>Agaricomycetes</taxon>
        <taxon>Sistotremastrales</taxon>
        <taxon>Sistotremastraceae</taxon>
        <taxon>Sistotremastrum</taxon>
    </lineage>
</organism>
<evidence type="ECO:0000313" key="4">
    <source>
        <dbReference type="Proteomes" id="UP000076798"/>
    </source>
</evidence>
<sequence>MFRLSYFIGILSVLAVATFAVASAIPAAELEKRATQHICQAVGVPDVDTAIAGISTTAPTVAQFTALTTALSTCATAITAAKVDASAVVDLSVNLFILIHDLLVKINLALIIDIIAEVNLDIHLKAILDVIAVIKVNADVAVGAALSVPILQVFANIKVFLFIKALGLGTVVLSLLGILNIIIVL</sequence>
<evidence type="ECO:0000313" key="3">
    <source>
        <dbReference type="EMBL" id="KZT36401.1"/>
    </source>
</evidence>
<evidence type="ECO:0008006" key="5">
    <source>
        <dbReference type="Google" id="ProtNLM"/>
    </source>
</evidence>
<dbReference type="Proteomes" id="UP000076798">
    <property type="component" value="Unassembled WGS sequence"/>
</dbReference>
<evidence type="ECO:0000256" key="2">
    <source>
        <dbReference type="SAM" id="SignalP"/>
    </source>
</evidence>
<gene>
    <name evidence="3" type="ORF">SISSUDRAFT_1120969</name>
</gene>
<protein>
    <recommendedName>
        <fullName evidence="5">Transmembrane protein</fullName>
    </recommendedName>
</protein>
<keyword evidence="2" id="KW-0732">Signal</keyword>
<accession>A0A166BI54</accession>
<keyword evidence="4" id="KW-1185">Reference proteome</keyword>
<dbReference type="AlphaFoldDB" id="A0A166BI54"/>
<feature type="transmembrane region" description="Helical" evidence="1">
    <location>
        <begin position="159"/>
        <end position="183"/>
    </location>
</feature>
<feature type="chain" id="PRO_5007871230" description="Transmembrane protein" evidence="2">
    <location>
        <begin position="23"/>
        <end position="185"/>
    </location>
</feature>
<dbReference type="EMBL" id="KV428108">
    <property type="protein sequence ID" value="KZT36401.1"/>
    <property type="molecule type" value="Genomic_DNA"/>
</dbReference>